<feature type="domain" description="RING-type" evidence="6">
    <location>
        <begin position="126"/>
        <end position="187"/>
    </location>
</feature>
<dbReference type="SUPFAM" id="SSF57850">
    <property type="entry name" value="RING/U-box"/>
    <property type="match status" value="1"/>
</dbReference>
<keyword evidence="5" id="KW-1133">Transmembrane helix</keyword>
<dbReference type="Gene3D" id="3.30.40.10">
    <property type="entry name" value="Zinc/RING finger domain, C3HC4 (zinc finger)"/>
    <property type="match status" value="1"/>
</dbReference>
<dbReference type="GO" id="GO:0008270">
    <property type="term" value="F:zinc ion binding"/>
    <property type="evidence" value="ECO:0007669"/>
    <property type="project" value="UniProtKB-KW"/>
</dbReference>
<keyword evidence="5" id="KW-0472">Membrane</keyword>
<feature type="transmembrane region" description="Helical" evidence="5">
    <location>
        <begin position="17"/>
        <end position="37"/>
    </location>
</feature>
<dbReference type="PANTHER" id="PTHR45798">
    <property type="entry name" value="RING-H2 FINGER PROTEIN ATL61-RELATED-RELATED"/>
    <property type="match status" value="1"/>
</dbReference>
<accession>A0A7J6SH21</accession>
<evidence type="ECO:0000256" key="4">
    <source>
        <dbReference type="PROSITE-ProRule" id="PRU00175"/>
    </source>
</evidence>
<keyword evidence="2 4" id="KW-0863">Zinc-finger</keyword>
<evidence type="ECO:0000256" key="2">
    <source>
        <dbReference type="ARBA" id="ARBA00022771"/>
    </source>
</evidence>
<proteinExistence type="predicted"/>
<keyword evidence="1" id="KW-0479">Metal-binding</keyword>
<dbReference type="AlphaFoldDB" id="A0A7J6SH21"/>
<evidence type="ECO:0000313" key="8">
    <source>
        <dbReference type="Proteomes" id="UP000574390"/>
    </source>
</evidence>
<evidence type="ECO:0000256" key="1">
    <source>
        <dbReference type="ARBA" id="ARBA00022723"/>
    </source>
</evidence>
<protein>
    <recommendedName>
        <fullName evidence="6">RING-type domain-containing protein</fullName>
    </recommendedName>
</protein>
<keyword evidence="3" id="KW-0862">Zinc</keyword>
<dbReference type="SMART" id="SM00184">
    <property type="entry name" value="RING"/>
    <property type="match status" value="1"/>
</dbReference>
<keyword evidence="5" id="KW-0812">Transmembrane</keyword>
<dbReference type="InterPro" id="IPR013083">
    <property type="entry name" value="Znf_RING/FYVE/PHD"/>
</dbReference>
<dbReference type="Proteomes" id="UP000574390">
    <property type="component" value="Unassembled WGS sequence"/>
</dbReference>
<sequence length="220" mass="24342">MPFTDSNVLVLNKKDRFIWLGGLTLCGGCCALVAAISLPKWTLQVLIAITVLWIIVPVGVLFYRQSRREAAAVDLELGEGVEVDAKKLTPPSAEEISSFLDMVKSESSMSISTVDTSIEPRYEDLCPICLDEHDIGDTLCTLQCGHVFHERCMDSLVSRVYETARSSTSGKKCTDEVLGSIKCPLCRQPMYDDLAGILEEVKKRHLCPSFEGVKHDDMKP</sequence>
<reference evidence="7 8" key="1">
    <citation type="submission" date="2020-04" db="EMBL/GenBank/DDBJ databases">
        <title>Perkinsus olseni comparative genomics.</title>
        <authorList>
            <person name="Bogema D.R."/>
        </authorList>
    </citation>
    <scope>NUCLEOTIDE SEQUENCE [LARGE SCALE GENOMIC DNA]</scope>
    <source>
        <strain evidence="7">ATCC PRA-205</strain>
    </source>
</reference>
<dbReference type="Pfam" id="PF13639">
    <property type="entry name" value="zf-RING_2"/>
    <property type="match status" value="1"/>
</dbReference>
<evidence type="ECO:0000256" key="5">
    <source>
        <dbReference type="SAM" id="Phobius"/>
    </source>
</evidence>
<feature type="transmembrane region" description="Helical" evidence="5">
    <location>
        <begin position="43"/>
        <end position="63"/>
    </location>
</feature>
<evidence type="ECO:0000259" key="6">
    <source>
        <dbReference type="PROSITE" id="PS50089"/>
    </source>
</evidence>
<name>A0A7J6SH21_PEROL</name>
<dbReference type="InterPro" id="IPR052788">
    <property type="entry name" value="RING-type_E3_ligase_ATL"/>
</dbReference>
<dbReference type="PROSITE" id="PS50089">
    <property type="entry name" value="ZF_RING_2"/>
    <property type="match status" value="1"/>
</dbReference>
<feature type="non-terminal residue" evidence="7">
    <location>
        <position position="220"/>
    </location>
</feature>
<organism evidence="7 8">
    <name type="scientific">Perkinsus olseni</name>
    <name type="common">Perkinsus atlanticus</name>
    <dbReference type="NCBI Taxonomy" id="32597"/>
    <lineage>
        <taxon>Eukaryota</taxon>
        <taxon>Sar</taxon>
        <taxon>Alveolata</taxon>
        <taxon>Perkinsozoa</taxon>
        <taxon>Perkinsea</taxon>
        <taxon>Perkinsida</taxon>
        <taxon>Perkinsidae</taxon>
        <taxon>Perkinsus</taxon>
    </lineage>
</organism>
<gene>
    <name evidence="7" type="ORF">FOZ62_008342</name>
</gene>
<evidence type="ECO:0000256" key="3">
    <source>
        <dbReference type="ARBA" id="ARBA00022833"/>
    </source>
</evidence>
<dbReference type="PANTHER" id="PTHR45798:SF97">
    <property type="entry name" value="ALCOHOL-SENSITIVE RING FINGER PROTEIN 1"/>
    <property type="match status" value="1"/>
</dbReference>
<dbReference type="InterPro" id="IPR001841">
    <property type="entry name" value="Znf_RING"/>
</dbReference>
<evidence type="ECO:0000313" key="7">
    <source>
        <dbReference type="EMBL" id="KAF4732269.1"/>
    </source>
</evidence>
<dbReference type="EMBL" id="JABANM010014686">
    <property type="protein sequence ID" value="KAF4732269.1"/>
    <property type="molecule type" value="Genomic_DNA"/>
</dbReference>
<comment type="caution">
    <text evidence="7">The sequence shown here is derived from an EMBL/GenBank/DDBJ whole genome shotgun (WGS) entry which is preliminary data.</text>
</comment>